<dbReference type="Proteomes" id="UP001458415">
    <property type="component" value="Unassembled WGS sequence"/>
</dbReference>
<accession>A0ABV1VV13</accession>
<keyword evidence="2" id="KW-1185">Reference proteome</keyword>
<dbReference type="EMBL" id="JBEPCU010000009">
    <property type="protein sequence ID" value="MER6975764.1"/>
    <property type="molecule type" value="Genomic_DNA"/>
</dbReference>
<evidence type="ECO:0008006" key="3">
    <source>
        <dbReference type="Google" id="ProtNLM"/>
    </source>
</evidence>
<organism evidence="1 2">
    <name type="scientific">Streptomyces carpinensis</name>
    <dbReference type="NCBI Taxonomy" id="66369"/>
    <lineage>
        <taxon>Bacteria</taxon>
        <taxon>Bacillati</taxon>
        <taxon>Actinomycetota</taxon>
        <taxon>Actinomycetes</taxon>
        <taxon>Kitasatosporales</taxon>
        <taxon>Streptomycetaceae</taxon>
        <taxon>Streptomyces</taxon>
    </lineage>
</organism>
<gene>
    <name evidence="1" type="ORF">ABT317_01485</name>
</gene>
<reference evidence="1 2" key="1">
    <citation type="submission" date="2024-06" db="EMBL/GenBank/DDBJ databases">
        <title>The Natural Products Discovery Center: Release of the First 8490 Sequenced Strains for Exploring Actinobacteria Biosynthetic Diversity.</title>
        <authorList>
            <person name="Kalkreuter E."/>
            <person name="Kautsar S.A."/>
            <person name="Yang D."/>
            <person name="Bader C.D."/>
            <person name="Teijaro C.N."/>
            <person name="Fluegel L."/>
            <person name="Davis C.M."/>
            <person name="Simpson J.R."/>
            <person name="Lauterbach L."/>
            <person name="Steele A.D."/>
            <person name="Gui C."/>
            <person name="Meng S."/>
            <person name="Li G."/>
            <person name="Viehrig K."/>
            <person name="Ye F."/>
            <person name="Su P."/>
            <person name="Kiefer A.F."/>
            <person name="Nichols A."/>
            <person name="Cepeda A.J."/>
            <person name="Yan W."/>
            <person name="Fan B."/>
            <person name="Jiang Y."/>
            <person name="Adhikari A."/>
            <person name="Zheng C.-J."/>
            <person name="Schuster L."/>
            <person name="Cowan T.M."/>
            <person name="Smanski M.J."/>
            <person name="Chevrette M.G."/>
            <person name="De Carvalho L.P.S."/>
            <person name="Shen B."/>
        </authorList>
    </citation>
    <scope>NUCLEOTIDE SEQUENCE [LARGE SCALE GENOMIC DNA]</scope>
    <source>
        <strain evidence="1 2">NPDC000634</strain>
    </source>
</reference>
<evidence type="ECO:0000313" key="1">
    <source>
        <dbReference type="EMBL" id="MER6975764.1"/>
    </source>
</evidence>
<comment type="caution">
    <text evidence="1">The sequence shown here is derived from an EMBL/GenBank/DDBJ whole genome shotgun (WGS) entry which is preliminary data.</text>
</comment>
<protein>
    <recommendedName>
        <fullName evidence="3">Transposase</fullName>
    </recommendedName>
</protein>
<sequence>MKALVAVEHSMIVAIWHMLTTNQPYHDLGGQYFAQLDLERAARRAITQLGYTVSPEAQRRSVRHWAASHAHTHSDQVVFTRQSAGRRWSG</sequence>
<evidence type="ECO:0000313" key="2">
    <source>
        <dbReference type="Proteomes" id="UP001458415"/>
    </source>
</evidence>
<name>A0ABV1VV13_9ACTN</name>
<dbReference type="RefSeq" id="WP_086722336.1">
    <property type="nucleotide sequence ID" value="NZ_MUBM01000004.1"/>
</dbReference>
<proteinExistence type="predicted"/>